<keyword evidence="3" id="KW-0472">Membrane</keyword>
<organism evidence="5 6">
    <name type="scientific">Bombyx mori</name>
    <name type="common">Silk moth</name>
    <dbReference type="NCBI Taxonomy" id="7091"/>
    <lineage>
        <taxon>Eukaryota</taxon>
        <taxon>Metazoa</taxon>
        <taxon>Ecdysozoa</taxon>
        <taxon>Arthropoda</taxon>
        <taxon>Hexapoda</taxon>
        <taxon>Insecta</taxon>
        <taxon>Pterygota</taxon>
        <taxon>Neoptera</taxon>
        <taxon>Endopterygota</taxon>
        <taxon>Lepidoptera</taxon>
        <taxon>Glossata</taxon>
        <taxon>Ditrysia</taxon>
        <taxon>Bombycoidea</taxon>
        <taxon>Bombycidae</taxon>
        <taxon>Bombycinae</taxon>
        <taxon>Bombyx</taxon>
    </lineage>
</organism>
<dbReference type="SMART" id="SM00369">
    <property type="entry name" value="LRR_TYP"/>
    <property type="match status" value="8"/>
</dbReference>
<feature type="chain" id="PRO_5035809981" description="Leucine-rich transmembrane protein" evidence="4">
    <location>
        <begin position="20"/>
        <end position="541"/>
    </location>
</feature>
<dbReference type="PROSITE" id="PS51450">
    <property type="entry name" value="LRR"/>
    <property type="match status" value="1"/>
</dbReference>
<dbReference type="InterPro" id="IPR001611">
    <property type="entry name" value="Leu-rich_rpt"/>
</dbReference>
<dbReference type="InterPro" id="IPR003591">
    <property type="entry name" value="Leu-rich_rpt_typical-subtyp"/>
</dbReference>
<evidence type="ECO:0008006" key="7">
    <source>
        <dbReference type="Google" id="ProtNLM"/>
    </source>
</evidence>
<dbReference type="PANTHER" id="PTHR45712">
    <property type="entry name" value="AGAP008170-PA"/>
    <property type="match status" value="1"/>
</dbReference>
<keyword evidence="3" id="KW-0812">Transmembrane</keyword>
<proteinExistence type="predicted"/>
<accession>A0A8R2G8M0</accession>
<reference evidence="6" key="1">
    <citation type="journal article" date="2008" name="Insect Biochem. Mol. Biol.">
        <title>The genome of a lepidopteran model insect, the silkworm Bombyx mori.</title>
        <authorList>
            <consortium name="International Silkworm Genome Consortium"/>
        </authorList>
    </citation>
    <scope>NUCLEOTIDE SEQUENCE [LARGE SCALE GENOMIC DNA]</scope>
    <source>
        <strain evidence="6">p50T</strain>
    </source>
</reference>
<protein>
    <recommendedName>
        <fullName evidence="7">Leucine-rich transmembrane protein</fullName>
    </recommendedName>
</protein>
<dbReference type="GeneID" id="101737158"/>
<dbReference type="KEGG" id="bmor:101737158"/>
<dbReference type="InterPro" id="IPR018184">
    <property type="entry name" value="Integrin_alpha_C_CS"/>
</dbReference>
<dbReference type="Pfam" id="PF13855">
    <property type="entry name" value="LRR_8"/>
    <property type="match status" value="2"/>
</dbReference>
<dbReference type="EnsemblMetazoa" id="XM_012691501.3">
    <property type="protein sequence ID" value="XP_012546955.1"/>
    <property type="gene ID" value="LOC101737158"/>
</dbReference>
<dbReference type="OrthoDB" id="72369at2759"/>
<sequence>MFYCKYMFIILFLLTRTQKQISQAAELQAIEQTGTVTEIIPSVTVSALADFESNGETTTDVAVLKQGEASEGTSAVGTTEVTEVIDSEPVSEVICAVCNCSDSVVNCSGKEIRTSFEMTDWEGLQEFKPVSVDLSNNHIGTLTRISKLDTLKYLNVSNCELLGIEHATFSYLQELVSLDLSRNQLLSSSINKRVFVGIIDPILGLLPFSKLRYLSLANNEIHSLPQDVFLFMNELTTLDLSDNPMAYIDQVTMGAITDLDDLQELYLRGCELESLPEGFFRRQRRLVKLDLSNNRFTTVPAVLAEAVTLKYLNFGRNPVGALNDTSVFPNLIRLRELRLCRMSKLRSVSARALGGLKSLETLHLCSNPRLTDLDPEFLTWTEDEVEMWPTLRELRLNNNNLSTIHSNYLARWDRLNALDFGNNPYICDCRSQWTIDVLIPIILKSSHNETASHMICKMPHETRGLTLVQLFETSKKLSCLENESLKASPGPDMAILLGIMIGIFVTFPIVLIVILLWRRGFFARCRSKTIEKDEDEESYPL</sequence>
<dbReference type="AlphaFoldDB" id="A0A8R2G8M0"/>
<dbReference type="Gene3D" id="1.20.5.930">
    <property type="entry name" value="Bicelle-embedded integrin alpha(iib) transmembrane segment"/>
    <property type="match status" value="1"/>
</dbReference>
<keyword evidence="2" id="KW-0677">Repeat</keyword>
<dbReference type="Gene3D" id="3.80.10.10">
    <property type="entry name" value="Ribonuclease Inhibitor"/>
    <property type="match status" value="2"/>
</dbReference>
<keyword evidence="1" id="KW-0433">Leucine-rich repeat</keyword>
<evidence type="ECO:0000256" key="4">
    <source>
        <dbReference type="SAM" id="SignalP"/>
    </source>
</evidence>
<feature type="transmembrane region" description="Helical" evidence="3">
    <location>
        <begin position="493"/>
        <end position="517"/>
    </location>
</feature>
<reference evidence="5" key="2">
    <citation type="submission" date="2022-06" db="UniProtKB">
        <authorList>
            <consortium name="EnsemblMetazoa"/>
        </authorList>
    </citation>
    <scope>IDENTIFICATION</scope>
    <source>
        <strain evidence="5">p50T (Dazao)</strain>
    </source>
</reference>
<dbReference type="RefSeq" id="XP_012546955.1">
    <property type="nucleotide sequence ID" value="XM_012691501.4"/>
</dbReference>
<dbReference type="Pfam" id="PF00560">
    <property type="entry name" value="LRR_1"/>
    <property type="match status" value="2"/>
</dbReference>
<feature type="signal peptide" evidence="4">
    <location>
        <begin position="1"/>
        <end position="19"/>
    </location>
</feature>
<evidence type="ECO:0000313" key="6">
    <source>
        <dbReference type="Proteomes" id="UP000005204"/>
    </source>
</evidence>
<dbReference type="InterPro" id="IPR032675">
    <property type="entry name" value="LRR_dom_sf"/>
</dbReference>
<evidence type="ECO:0000256" key="1">
    <source>
        <dbReference type="ARBA" id="ARBA00022614"/>
    </source>
</evidence>
<name>A0A8R2G8M0_BOMMO</name>
<dbReference type="InterPro" id="IPR050333">
    <property type="entry name" value="SLRP"/>
</dbReference>
<evidence type="ECO:0000256" key="2">
    <source>
        <dbReference type="ARBA" id="ARBA00022737"/>
    </source>
</evidence>
<evidence type="ECO:0000256" key="3">
    <source>
        <dbReference type="SAM" id="Phobius"/>
    </source>
</evidence>
<evidence type="ECO:0000313" key="5">
    <source>
        <dbReference type="EnsemblMetazoa" id="XP_012546955.1"/>
    </source>
</evidence>
<dbReference type="PROSITE" id="PS00242">
    <property type="entry name" value="INTEGRIN_ALPHA"/>
    <property type="match status" value="1"/>
</dbReference>
<keyword evidence="3" id="KW-1133">Transmembrane helix</keyword>
<dbReference type="GO" id="GO:0005615">
    <property type="term" value="C:extracellular space"/>
    <property type="evidence" value="ECO:0007669"/>
    <property type="project" value="TreeGrafter"/>
</dbReference>
<keyword evidence="4" id="KW-0732">Signal</keyword>
<dbReference type="Proteomes" id="UP000005204">
    <property type="component" value="Unassembled WGS sequence"/>
</dbReference>
<dbReference type="SUPFAM" id="SSF52058">
    <property type="entry name" value="L domain-like"/>
    <property type="match status" value="1"/>
</dbReference>
<dbReference type="PANTHER" id="PTHR45712:SF22">
    <property type="entry name" value="INSULIN-LIKE GROWTH FACTOR-BINDING PROTEIN COMPLEX ACID LABILE SUBUNIT"/>
    <property type="match status" value="1"/>
</dbReference>
<keyword evidence="6" id="KW-1185">Reference proteome</keyword>